<evidence type="ECO:0008006" key="3">
    <source>
        <dbReference type="Google" id="ProtNLM"/>
    </source>
</evidence>
<reference evidence="1" key="1">
    <citation type="submission" date="2020-07" db="EMBL/GenBank/DDBJ databases">
        <title>Koleobacter methoxysyntrophicus gen. nov., sp. nov., a novel anaerobic bacterium isolated from deep subsurface oil field and proposal of Koleobacterales ord. nov. in the phylum Firmicutes.</title>
        <authorList>
            <person name="Sakamoto S."/>
            <person name="Tamaki H."/>
        </authorList>
    </citation>
    <scope>NUCLEOTIDE SEQUENCE</scope>
    <source>
        <strain evidence="1">NRmbB1</strain>
    </source>
</reference>
<sequence>MFLISGCLIGINCKYNGSNNKNREVVELVKKGLAVPFCPEQLGGLPTPRYASEIQQGSGEDVLEGRARVINQIGQDVTENFKRGAEEALKLAKILGTKFAILKSKSPSCGYGKIYDGSFSGVLVNGNGVTAALFLKNGIKVITEKDEIKKSLSFN</sequence>
<dbReference type="RefSeq" id="WP_206707289.1">
    <property type="nucleotide sequence ID" value="NZ_CP059066.1"/>
</dbReference>
<gene>
    <name evidence="1" type="ORF">H0A61_02346</name>
</gene>
<accession>A0A8A0RQX3</accession>
<organism evidence="1 2">
    <name type="scientific">Koleobacter methoxysyntrophicus</name>
    <dbReference type="NCBI Taxonomy" id="2751313"/>
    <lineage>
        <taxon>Bacteria</taxon>
        <taxon>Bacillati</taxon>
        <taxon>Bacillota</taxon>
        <taxon>Clostridia</taxon>
        <taxon>Koleobacterales</taxon>
        <taxon>Koleobacteraceae</taxon>
        <taxon>Koleobacter</taxon>
    </lineage>
</organism>
<dbReference type="Pfam" id="PF04463">
    <property type="entry name" value="2-thiour_desulf"/>
    <property type="match status" value="1"/>
</dbReference>
<proteinExistence type="predicted"/>
<dbReference type="InterPro" id="IPR007553">
    <property type="entry name" value="2-thiour_desulf"/>
</dbReference>
<dbReference type="PANTHER" id="PTHR30087:SF1">
    <property type="entry name" value="HYPOTHETICAL CYTOSOLIC PROTEIN"/>
    <property type="match status" value="1"/>
</dbReference>
<keyword evidence="2" id="KW-1185">Reference proteome</keyword>
<name>A0A8A0RQX3_9FIRM</name>
<dbReference type="AlphaFoldDB" id="A0A8A0RQX3"/>
<evidence type="ECO:0000313" key="2">
    <source>
        <dbReference type="Proteomes" id="UP000662904"/>
    </source>
</evidence>
<protein>
    <recommendedName>
        <fullName evidence="3">DUF523 domain-containing protein</fullName>
    </recommendedName>
</protein>
<evidence type="ECO:0000313" key="1">
    <source>
        <dbReference type="EMBL" id="QSQ09960.1"/>
    </source>
</evidence>
<dbReference type="KEGG" id="kme:H0A61_02346"/>
<dbReference type="Proteomes" id="UP000662904">
    <property type="component" value="Chromosome"/>
</dbReference>
<dbReference type="PANTHER" id="PTHR30087">
    <property type="entry name" value="INNER MEMBRANE PROTEIN"/>
    <property type="match status" value="1"/>
</dbReference>
<dbReference type="EMBL" id="CP059066">
    <property type="protein sequence ID" value="QSQ09960.1"/>
    <property type="molecule type" value="Genomic_DNA"/>
</dbReference>